<protein>
    <recommendedName>
        <fullName evidence="5">Peptidase S9</fullName>
    </recommendedName>
</protein>
<keyword evidence="2" id="KW-1133">Transmembrane helix</keyword>
<gene>
    <name evidence="3" type="ORF">GCM10010913_36380</name>
</gene>
<evidence type="ECO:0000256" key="2">
    <source>
        <dbReference type="SAM" id="Phobius"/>
    </source>
</evidence>
<dbReference type="PANTHER" id="PTHR36842:SF1">
    <property type="entry name" value="PROTEIN TOLB"/>
    <property type="match status" value="1"/>
</dbReference>
<evidence type="ECO:0000313" key="3">
    <source>
        <dbReference type="EMBL" id="GGG11289.1"/>
    </source>
</evidence>
<comment type="similarity">
    <text evidence="1">Belongs to the TolB family.</text>
</comment>
<dbReference type="RefSeq" id="WP_120464379.1">
    <property type="nucleotide sequence ID" value="NZ_BMIW01000031.1"/>
</dbReference>
<evidence type="ECO:0000256" key="1">
    <source>
        <dbReference type="ARBA" id="ARBA00009820"/>
    </source>
</evidence>
<dbReference type="InterPro" id="IPR011659">
    <property type="entry name" value="WD40"/>
</dbReference>
<sequence length="635" mass="72878">MSEQNPKWADDLKKVHEQLRVDEHFKAELRRTLIEEGQEHSSTKTEPSQQGKQRRWHKYKSWTWGAAAVVIATIVLLWNLLPGQNLPRVNAADLQLKLQFNTLQQLGQETSVAVAMDQDTTYYAVPKQGIYRQRGLAYEQIVSGDVSELALSPDGKQLAYVDERKLQIWAADTEQTKLVLEAPVPLSGLAWSQDGTRLAYVRQGQDPAVDTIWEMQLQSGEQRNLTKGSSPSYLLNEEKLLYAKQEQIYTLDLKSGTEQLWGDGYSPVISPDGKYVLYVRKDGDDLELEDAWVSDLDRRTEQRITHNRPMDAWKDGQPQETGQQPSYALTGLAWNTDGQSIAMYQVTETNTIWRQLVRYTLTEQEAGPEEVVAQAIEALIYRDERHAHEFFNYDPGYLKGTSPRQVGYTIVNTAVEADGQTVVTAKIDYSHYDPYYRVDTYRFTLSQGSEGYLIDNMEEIDSIRITDWSGEMVTTTGDDQRDQLIFRSDQVPTDRGWTNVGFGNIVYRESDSGRKIWFLVKQQQDDRHRMRLMRYDWDQGTFQALGILDGMTRSSMMIIDESEQWAAIDAALGEGQNDIAVLPLKAADSIPVYLSTKLRGPTPYQTIDTRLWKVKSLSFYVEWNDRDVFFEYRPE</sequence>
<keyword evidence="2" id="KW-0812">Transmembrane</keyword>
<feature type="transmembrane region" description="Helical" evidence="2">
    <location>
        <begin position="62"/>
        <end position="81"/>
    </location>
</feature>
<keyword evidence="2" id="KW-0472">Membrane</keyword>
<dbReference type="InterPro" id="IPR011042">
    <property type="entry name" value="6-blade_b-propeller_TolB-like"/>
</dbReference>
<comment type="caution">
    <text evidence="3">The sequence shown here is derived from an EMBL/GenBank/DDBJ whole genome shotgun (WGS) entry which is preliminary data.</text>
</comment>
<dbReference type="PANTHER" id="PTHR36842">
    <property type="entry name" value="PROTEIN TOLB HOMOLOG"/>
    <property type="match status" value="1"/>
</dbReference>
<evidence type="ECO:0000313" key="4">
    <source>
        <dbReference type="Proteomes" id="UP000608420"/>
    </source>
</evidence>
<name>A0ABQ1W2B0_9BACL</name>
<reference evidence="4" key="1">
    <citation type="journal article" date="2019" name="Int. J. Syst. Evol. Microbiol.">
        <title>The Global Catalogue of Microorganisms (GCM) 10K type strain sequencing project: providing services to taxonomists for standard genome sequencing and annotation.</title>
        <authorList>
            <consortium name="The Broad Institute Genomics Platform"/>
            <consortium name="The Broad Institute Genome Sequencing Center for Infectious Disease"/>
            <person name="Wu L."/>
            <person name="Ma J."/>
        </authorList>
    </citation>
    <scope>NUCLEOTIDE SEQUENCE [LARGE SCALE GENOMIC DNA]</scope>
    <source>
        <strain evidence="4">CGMCC 1.15420</strain>
    </source>
</reference>
<evidence type="ECO:0008006" key="5">
    <source>
        <dbReference type="Google" id="ProtNLM"/>
    </source>
</evidence>
<proteinExistence type="inferred from homology"/>
<dbReference type="Proteomes" id="UP000608420">
    <property type="component" value="Unassembled WGS sequence"/>
</dbReference>
<dbReference type="Gene3D" id="2.120.10.30">
    <property type="entry name" value="TolB, C-terminal domain"/>
    <property type="match status" value="1"/>
</dbReference>
<organism evidence="3 4">
    <name type="scientific">Paenibacillus aceti</name>
    <dbReference type="NCBI Taxonomy" id="1820010"/>
    <lineage>
        <taxon>Bacteria</taxon>
        <taxon>Bacillati</taxon>
        <taxon>Bacillota</taxon>
        <taxon>Bacilli</taxon>
        <taxon>Bacillales</taxon>
        <taxon>Paenibacillaceae</taxon>
        <taxon>Paenibacillus</taxon>
    </lineage>
</organism>
<keyword evidence="4" id="KW-1185">Reference proteome</keyword>
<dbReference type="Pfam" id="PF07676">
    <property type="entry name" value="PD40"/>
    <property type="match status" value="3"/>
</dbReference>
<dbReference type="EMBL" id="BMIW01000031">
    <property type="protein sequence ID" value="GGG11289.1"/>
    <property type="molecule type" value="Genomic_DNA"/>
</dbReference>
<accession>A0ABQ1W2B0</accession>
<dbReference type="SUPFAM" id="SSF82171">
    <property type="entry name" value="DPP6 N-terminal domain-like"/>
    <property type="match status" value="1"/>
</dbReference>